<reference evidence="2 3" key="1">
    <citation type="submission" date="2020-08" db="EMBL/GenBank/DDBJ databases">
        <title>Sequencing the genomes of 1000 actinobacteria strains.</title>
        <authorList>
            <person name="Klenk H.-P."/>
        </authorList>
    </citation>
    <scope>NUCLEOTIDE SEQUENCE [LARGE SCALE GENOMIC DNA]</scope>
    <source>
        <strain evidence="2 3">DSM 44320</strain>
    </source>
</reference>
<keyword evidence="1" id="KW-1133">Transmembrane helix</keyword>
<keyword evidence="1" id="KW-0472">Membrane</keyword>
<keyword evidence="3" id="KW-1185">Reference proteome</keyword>
<name>A0A7W5V911_9ACTN</name>
<evidence type="ECO:0000313" key="3">
    <source>
        <dbReference type="Proteomes" id="UP000579945"/>
    </source>
</evidence>
<accession>A0A7W5V911</accession>
<dbReference type="Pfam" id="PF19870">
    <property type="entry name" value="DUF6343"/>
    <property type="match status" value="1"/>
</dbReference>
<dbReference type="RefSeq" id="WP_183649408.1">
    <property type="nucleotide sequence ID" value="NZ_BAAAXX010000039.1"/>
</dbReference>
<evidence type="ECO:0000313" key="2">
    <source>
        <dbReference type="EMBL" id="MBB3728023.1"/>
    </source>
</evidence>
<gene>
    <name evidence="2" type="ORF">FHR33_003883</name>
</gene>
<organism evidence="2 3">
    <name type="scientific">Nonomuraea dietziae</name>
    <dbReference type="NCBI Taxonomy" id="65515"/>
    <lineage>
        <taxon>Bacteria</taxon>
        <taxon>Bacillati</taxon>
        <taxon>Actinomycetota</taxon>
        <taxon>Actinomycetes</taxon>
        <taxon>Streptosporangiales</taxon>
        <taxon>Streptosporangiaceae</taxon>
        <taxon>Nonomuraea</taxon>
    </lineage>
</organism>
<dbReference type="EMBL" id="JACIBV010000001">
    <property type="protein sequence ID" value="MBB3728023.1"/>
    <property type="molecule type" value="Genomic_DNA"/>
</dbReference>
<dbReference type="AlphaFoldDB" id="A0A7W5V911"/>
<evidence type="ECO:0000256" key="1">
    <source>
        <dbReference type="SAM" id="Phobius"/>
    </source>
</evidence>
<sequence length="78" mass="8485">MWLRDRAGTEPATARSPRRARKILSAIALPVALVAAVFFTVRAVSTGAEVWWWEAAIAYAVALLAAVDLAVLLRRPGR</sequence>
<feature type="transmembrane region" description="Helical" evidence="1">
    <location>
        <begin position="50"/>
        <end position="73"/>
    </location>
</feature>
<dbReference type="Proteomes" id="UP000579945">
    <property type="component" value="Unassembled WGS sequence"/>
</dbReference>
<protein>
    <submittedName>
        <fullName evidence="2">Membrane protein YdbS with pleckstrin-like domain</fullName>
    </submittedName>
</protein>
<comment type="caution">
    <text evidence="2">The sequence shown here is derived from an EMBL/GenBank/DDBJ whole genome shotgun (WGS) entry which is preliminary data.</text>
</comment>
<feature type="transmembrane region" description="Helical" evidence="1">
    <location>
        <begin position="23"/>
        <end position="44"/>
    </location>
</feature>
<proteinExistence type="predicted"/>
<dbReference type="GeneID" id="95390287"/>
<keyword evidence="1" id="KW-0812">Transmembrane</keyword>
<dbReference type="InterPro" id="IPR045924">
    <property type="entry name" value="DUF6343"/>
</dbReference>